<evidence type="ECO:0000313" key="3">
    <source>
        <dbReference type="EMBL" id="TPX70470.1"/>
    </source>
</evidence>
<dbReference type="Proteomes" id="UP000320333">
    <property type="component" value="Unassembled WGS sequence"/>
</dbReference>
<dbReference type="InterPro" id="IPR004394">
    <property type="entry name" value="Iojap/RsfS/C7orf30"/>
</dbReference>
<organism evidence="3 4">
    <name type="scientific">Chytriomyces confervae</name>
    <dbReference type="NCBI Taxonomy" id="246404"/>
    <lineage>
        <taxon>Eukaryota</taxon>
        <taxon>Fungi</taxon>
        <taxon>Fungi incertae sedis</taxon>
        <taxon>Chytridiomycota</taxon>
        <taxon>Chytridiomycota incertae sedis</taxon>
        <taxon>Chytridiomycetes</taxon>
        <taxon>Chytridiales</taxon>
        <taxon>Chytriomycetaceae</taxon>
        <taxon>Chytriomyces</taxon>
    </lineage>
</organism>
<dbReference type="SUPFAM" id="SSF81301">
    <property type="entry name" value="Nucleotidyltransferase"/>
    <property type="match status" value="1"/>
</dbReference>
<accession>A0A507F4C4</accession>
<feature type="compositionally biased region" description="Polar residues" evidence="2">
    <location>
        <begin position="48"/>
        <end position="66"/>
    </location>
</feature>
<dbReference type="GO" id="GO:0005739">
    <property type="term" value="C:mitochondrion"/>
    <property type="evidence" value="ECO:0007669"/>
    <property type="project" value="TreeGrafter"/>
</dbReference>
<dbReference type="PANTHER" id="PTHR21043">
    <property type="entry name" value="IOJAP SUPERFAMILY ORTHOLOG"/>
    <property type="match status" value="1"/>
</dbReference>
<dbReference type="GO" id="GO:0043023">
    <property type="term" value="F:ribosomal large subunit binding"/>
    <property type="evidence" value="ECO:0007669"/>
    <property type="project" value="TreeGrafter"/>
</dbReference>
<gene>
    <name evidence="3" type="ORF">CcCBS67573_g06545</name>
</gene>
<sequence>MRAPTAMLRPRRLAQPHSQALLTTYATIGAFRCLHVSLPSCARYKRSSLASDQDSSDTTETNNDSDATSKKDQMIKDAIADDIVAQLFEGGRNKSGALHISNLSSPASKPSNEFYEAIPPAEPKIEVSIPRPDFASIVESEADVFEREEKLRLKREARGRAKEMISELSEMAEISRAAAETNASSSVKQETLDDDWFVGQSYEITTEGAKSVETEPEAVLKTSNEESAQDDEFTPKWMRAAAASEARRLGLDDAEQALASAGLLTTGEILKVLSANRAANPVVLDIRARCDWTETMIIVEGQTKKQLFTLVDAVRRVAKRYFATDPSLASNMAVEGSQTDDWMVLDLGRVVLHVMTPEARKFYDLEGLWGDSNPNNVKDSAIVDDYEDANDDEMLAMVEKAWQDRPITLVKTKQLEAEDLLGVEDVKERMTASKQVFGRS</sequence>
<name>A0A507F4C4_9FUNG</name>
<comment type="similarity">
    <text evidence="1">Belongs to the Iojap/RsfS family.</text>
</comment>
<dbReference type="STRING" id="246404.A0A507F4C4"/>
<dbReference type="EMBL" id="QEAP01000286">
    <property type="protein sequence ID" value="TPX70470.1"/>
    <property type="molecule type" value="Genomic_DNA"/>
</dbReference>
<dbReference type="Gene3D" id="3.30.460.10">
    <property type="entry name" value="Beta Polymerase, domain 2"/>
    <property type="match status" value="1"/>
</dbReference>
<feature type="region of interest" description="Disordered" evidence="2">
    <location>
        <begin position="48"/>
        <end position="73"/>
    </location>
</feature>
<evidence type="ECO:0000313" key="4">
    <source>
        <dbReference type="Proteomes" id="UP000320333"/>
    </source>
</evidence>
<comment type="caution">
    <text evidence="3">The sequence shown here is derived from an EMBL/GenBank/DDBJ whole genome shotgun (WGS) entry which is preliminary data.</text>
</comment>
<evidence type="ECO:0000256" key="2">
    <source>
        <dbReference type="SAM" id="MobiDB-lite"/>
    </source>
</evidence>
<proteinExistence type="inferred from homology"/>
<dbReference type="Pfam" id="PF02410">
    <property type="entry name" value="RsfS"/>
    <property type="match status" value="1"/>
</dbReference>
<dbReference type="GO" id="GO:0017148">
    <property type="term" value="P:negative regulation of translation"/>
    <property type="evidence" value="ECO:0007669"/>
    <property type="project" value="TreeGrafter"/>
</dbReference>
<dbReference type="HAMAP" id="MF_01477">
    <property type="entry name" value="Iojap_RsfS"/>
    <property type="match status" value="1"/>
</dbReference>
<dbReference type="GO" id="GO:0090071">
    <property type="term" value="P:negative regulation of ribosome biogenesis"/>
    <property type="evidence" value="ECO:0007669"/>
    <property type="project" value="TreeGrafter"/>
</dbReference>
<feature type="region of interest" description="Disordered" evidence="2">
    <location>
        <begin position="207"/>
        <end position="232"/>
    </location>
</feature>
<reference evidence="3 4" key="1">
    <citation type="journal article" date="2019" name="Sci. Rep.">
        <title>Comparative genomics of chytrid fungi reveal insights into the obligate biotrophic and pathogenic lifestyle of Synchytrium endobioticum.</title>
        <authorList>
            <person name="van de Vossenberg B.T.L.H."/>
            <person name="Warris S."/>
            <person name="Nguyen H.D.T."/>
            <person name="van Gent-Pelzer M.P.E."/>
            <person name="Joly D.L."/>
            <person name="van de Geest H.C."/>
            <person name="Bonants P.J.M."/>
            <person name="Smith D.S."/>
            <person name="Levesque C.A."/>
            <person name="van der Lee T.A.J."/>
        </authorList>
    </citation>
    <scope>NUCLEOTIDE SEQUENCE [LARGE SCALE GENOMIC DNA]</scope>
    <source>
        <strain evidence="3 4">CBS 675.73</strain>
    </source>
</reference>
<dbReference type="InterPro" id="IPR043519">
    <property type="entry name" value="NT_sf"/>
</dbReference>
<keyword evidence="4" id="KW-1185">Reference proteome</keyword>
<protein>
    <recommendedName>
        <fullName evidence="5">Ribosomal silencing factor RsfS</fullName>
    </recommendedName>
</protein>
<dbReference type="OrthoDB" id="21330at2759"/>
<dbReference type="AlphaFoldDB" id="A0A507F4C4"/>
<dbReference type="NCBIfam" id="TIGR00090">
    <property type="entry name" value="rsfS_iojap_ybeB"/>
    <property type="match status" value="1"/>
</dbReference>
<evidence type="ECO:0000256" key="1">
    <source>
        <dbReference type="ARBA" id="ARBA00010574"/>
    </source>
</evidence>
<evidence type="ECO:0008006" key="5">
    <source>
        <dbReference type="Google" id="ProtNLM"/>
    </source>
</evidence>
<dbReference type="PANTHER" id="PTHR21043:SF0">
    <property type="entry name" value="MITOCHONDRIAL ASSEMBLY OF RIBOSOMAL LARGE SUBUNIT PROTEIN 1"/>
    <property type="match status" value="1"/>
</dbReference>